<comment type="similarity">
    <text evidence="2 8">Belongs to the pecanex family.</text>
</comment>
<evidence type="ECO:0000256" key="3">
    <source>
        <dbReference type="ARBA" id="ARBA00022614"/>
    </source>
</evidence>
<feature type="domain" description="U2A'/phosphoprotein 32 family A C-terminal" evidence="10">
    <location>
        <begin position="232"/>
        <end position="250"/>
    </location>
</feature>
<dbReference type="SUPFAM" id="SSF52075">
    <property type="entry name" value="Outer arm dynein light chain 1"/>
    <property type="match status" value="1"/>
</dbReference>
<accession>A0A836A322</accession>
<dbReference type="InterPro" id="IPR025875">
    <property type="entry name" value="Leu-rich_rpt_4"/>
</dbReference>
<dbReference type="SMART" id="SM00364">
    <property type="entry name" value="LRR_BAC"/>
    <property type="match status" value="5"/>
</dbReference>
<comment type="caution">
    <text evidence="8">Lacks conserved residue(s) required for the propagation of feature annotation.</text>
</comment>
<evidence type="ECO:0000256" key="7">
    <source>
        <dbReference type="ARBA" id="ARBA00023136"/>
    </source>
</evidence>
<feature type="compositionally biased region" description="Acidic residues" evidence="9">
    <location>
        <begin position="2031"/>
        <end position="2045"/>
    </location>
</feature>
<dbReference type="Pfam" id="PF13855">
    <property type="entry name" value="LRR_8"/>
    <property type="match status" value="1"/>
</dbReference>
<dbReference type="GO" id="GO:0016020">
    <property type="term" value="C:membrane"/>
    <property type="evidence" value="ECO:0007669"/>
    <property type="project" value="UniProtKB-SubCell"/>
</dbReference>
<proteinExistence type="inferred from homology"/>
<dbReference type="EMBL" id="JAEMGP010000007">
    <property type="protein sequence ID" value="KAG5206765.1"/>
    <property type="molecule type" value="Genomic_DNA"/>
</dbReference>
<gene>
    <name evidence="11" type="ORF">JEQ12_018338</name>
</gene>
<keyword evidence="4 8" id="KW-0812">Transmembrane</keyword>
<dbReference type="SMART" id="SM00446">
    <property type="entry name" value="LRRcap"/>
    <property type="match status" value="3"/>
</dbReference>
<dbReference type="Proteomes" id="UP000664991">
    <property type="component" value="Unassembled WGS sequence"/>
</dbReference>
<keyword evidence="6 8" id="KW-1133">Transmembrane helix</keyword>
<evidence type="ECO:0000256" key="8">
    <source>
        <dbReference type="RuleBase" id="RU367089"/>
    </source>
</evidence>
<dbReference type="SMART" id="SM00365">
    <property type="entry name" value="LRR_SD22"/>
    <property type="match status" value="14"/>
</dbReference>
<protein>
    <recommendedName>
        <fullName evidence="8">Pecanex-like protein</fullName>
    </recommendedName>
</protein>
<dbReference type="InterPro" id="IPR007735">
    <property type="entry name" value="Pecanex_C"/>
</dbReference>
<dbReference type="PANTHER" id="PTHR12372:SF6">
    <property type="entry name" value="PECANEX-LIKE PROTEIN 4"/>
    <property type="match status" value="1"/>
</dbReference>
<keyword evidence="7 8" id="KW-0472">Membrane</keyword>
<evidence type="ECO:0000313" key="12">
    <source>
        <dbReference type="Proteomes" id="UP000664991"/>
    </source>
</evidence>
<comment type="caution">
    <text evidence="11">The sequence shown here is derived from an EMBL/GenBank/DDBJ whole genome shotgun (WGS) entry which is preliminary data.</text>
</comment>
<dbReference type="Pfam" id="PF05041">
    <property type="entry name" value="Pecanex_C"/>
    <property type="match status" value="1"/>
</dbReference>
<dbReference type="InterPro" id="IPR003603">
    <property type="entry name" value="U2A'_phosphoprotein32A_C"/>
</dbReference>
<feature type="domain" description="U2A'/phosphoprotein 32 family A C-terminal" evidence="10">
    <location>
        <begin position="1062"/>
        <end position="1080"/>
    </location>
</feature>
<keyword evidence="3" id="KW-0433">Leucine-rich repeat</keyword>
<evidence type="ECO:0000256" key="4">
    <source>
        <dbReference type="ARBA" id="ARBA00022692"/>
    </source>
</evidence>
<dbReference type="InterPro" id="IPR001611">
    <property type="entry name" value="Leu-rich_rpt"/>
</dbReference>
<evidence type="ECO:0000313" key="11">
    <source>
        <dbReference type="EMBL" id="KAG5206765.1"/>
    </source>
</evidence>
<evidence type="ECO:0000256" key="9">
    <source>
        <dbReference type="SAM" id="MobiDB-lite"/>
    </source>
</evidence>
<sequence>MPSLFSVKIGTRSSTEGERELEMIECENIDQHDIIKELCLCNGLSYEMIGQEGSDTSKLEMFFSGYPRIVGLSLFPNLTSLTIVAQDIKEISGLETCLQLKELWIAECCIEKIGGLQECKSLEKLYLYYNKISKIENLEKLSRLAVLWLNHNAIKFIEGLQTLKNLSDLNLAGNLISSIGRCLDPNEQLERLNLSGNQICSFKDLTNLTRLRHLKDLCLNDPQYKTNPVCLLCNYSTHVLYHLPCLQRLDTFDVSPKQIKELADTTAMKKIMYYNMRIKTVQRHLNEDLEKLNDRKCKLQKLPEERIKLFNFLKKNLERELTELKGSGKGHNDRSNNNKVTELEKSKICETVTEEPSLQQKIVIKLNALNERVTFWNKKLDEIEAIYRIEVKRKKKSHSLLIPFLLIELETVGNIHFEEGTRSDDWFNSCYELILSRFCTWDFRTYGITGVKVKRVIKVNNRILRLKFEEKFQKFLDNEHIHDSESYRKMLECLFYVFDPEITVKKKHLLQILEKGFKDSETSKLPLRKEAVILANSLSICECPRLELLQQKYKDEKKNSLEHELFRHGILMITKVFLGQSVQARDQDSISQANYPMINSVFIPRKYLLNSIMGQRNCDCSVRQCKWFVFDHDLVLPEYIVEFEYITVVKAHSLFSSFNNVILEESKKNSEGSVLSQDLKFDDEVIKMDPRIKPRPKLISLDDKTILSLAKTSVYGHIVSLNLHGNSLSKLRDLSKLTGLRKLNISFNEFTCLDDVYHLYNLEYLDASHNHVITLEGFRGLMKLKHLDLSWNQLKKSGDEINMLCKHTTSLLTLDIRHNPWQKPATLRLSVIGRLKTLTHLDGVLISEEEATAAMKFISGTKITQFSLLRHSSTKEERPRILSIWPSAKILTQTSKLGPHSHMSGNWYLKITALNLDGQHLFEITNLEKLENLKWASFSNNNLTKMEGLESCVNLEELTLDGNCISKIEGISKLTKLTRLSINNNLLTGLEKHTFDNMLHLHSLSLENNRITSLSGLQKAFTLIELYVSNNYIALNQEIYNLKGLCNLVILDMYGNIIVWNQENYRLFVIFHLPELKALDGISIEPPETECAKDLFGGRLTSDMIAERQGHPNFTQMQELNWTSSSIRTVDLIPVDQFRNVCNVNLQNNNLTSFSGLIYLPNVKVLCLNYNHIESIIPRLKPQTHLTSRQLLYQKVPSSGYGQQGTSKINRDTMSSENLPPIMNSLEVLHLGYNGICNLIQLQLNRLRNLKFLFLQGNEISQIEGLDNLEVLQELVVDHNRIRAFNDSAFAKPSSLLALHLEENRLRELSKLQPLVKLEKLFLGYNKIQDMAELEKLDGISSLRELTVYGNPICRKMLHRHVLIFRLPNLQMLDGIPVNSDDRAKAEFHFSELQAKKNSFIPVTSSPVDGASFSQLKAPPIKITNVILPGGFSHYLGSDFTLTPEVEDKKNKNAGILTNSPRSIHAEIAFRQLRGINLSPSLLSHQNMASPSAQMYQSNQDEGRLLIMFIISAGTAVASYFIPSTVGVVLFMTGLGFLLSLNLSEMVLVVKHSVTRHRVGTKSNALSSGSEIRFTWREYLFYSVVLVLALLETGLLHHFASFSQISRNSPQAVVGYTLMILFIILWILKEIQSIYIFGIFRNPFYPKDVQTVTLFLEKQTKLMKIGVVRRILINLVSPLAMIAFLSLDSSLQRLHSVSVSIGFTRAFRMVWQNTENALLETVVVSAVHLLISNTDLWWSRSLDTGIKLLLVGIMRDRLIQFITKLQFAVTVLVASWTEKKRRKSATTLGVLNIVFSPFVLVFIVLSTVLSSPLVPLFTLPLFLVGFPRPIQSWPGVVGTTACVCADTVYYYQMVPGLTTALQSAMAAGSLGLLLPGSHYLGRFQDRLIWIMILECGYTYCCVNIKGLELQETSCHTAEARTVDEVFESAFEQEEYVKLCSINEHFGNVLTPYTVLPVKLYSDARNVLSGIIDSHDNLKEFKGDLVKVLVWILVQYCSRRSSMLENVHKTESKGKASLIILPALNTEPQTESPEDTDSLNSENLDDWSDDVFGEEPTIKTGKDEKDQLKVLPGINLPIPGSVESQNVDSHSTNTVTEKSLYQAVALGYPAIDKGKQETMAYIPLMEFSCSHSHLLSLPEEWMSNCLPNSKMKEMSSLFPEDWYQFILRQLKCFPSKENASNVVEEIAKDRVLKDFYVRAVMTCYFSFWGGDSMIPSPGHILRVYSGVLPWSLALDWLIEKPDLFQLALKAFRYTLKLMIDKASLGPIEDFKELINCLEKYESDWYIGLVSDEKWKEAVLQEKPYLFSVGYDPNMGVYTGRVLTLQELLIHVGKLNAEAVRGQWANLSWELLYATNDDEERYSIQAHPLLLRNLTVQAADPPLGYPIYSSKPLHIHLV</sequence>
<feature type="transmembrane region" description="Helical" evidence="8">
    <location>
        <begin position="1667"/>
        <end position="1687"/>
    </location>
</feature>
<dbReference type="Pfam" id="PF12799">
    <property type="entry name" value="LRR_4"/>
    <property type="match status" value="1"/>
</dbReference>
<comment type="subcellular location">
    <subcellularLocation>
        <location evidence="1 8">Membrane</location>
        <topology evidence="1 8">Multi-pass membrane protein</topology>
    </subcellularLocation>
</comment>
<dbReference type="PROSITE" id="PS51450">
    <property type="entry name" value="LRR"/>
    <property type="match status" value="13"/>
</dbReference>
<organism evidence="11 12">
    <name type="scientific">Ovis aries</name>
    <name type="common">Sheep</name>
    <dbReference type="NCBI Taxonomy" id="9940"/>
    <lineage>
        <taxon>Eukaryota</taxon>
        <taxon>Metazoa</taxon>
        <taxon>Chordata</taxon>
        <taxon>Craniata</taxon>
        <taxon>Vertebrata</taxon>
        <taxon>Euteleostomi</taxon>
        <taxon>Mammalia</taxon>
        <taxon>Eutheria</taxon>
        <taxon>Laurasiatheria</taxon>
        <taxon>Artiodactyla</taxon>
        <taxon>Ruminantia</taxon>
        <taxon>Pecora</taxon>
        <taxon>Bovidae</taxon>
        <taxon>Caprinae</taxon>
        <taxon>Ovis</taxon>
    </lineage>
</organism>
<dbReference type="SUPFAM" id="SSF52058">
    <property type="entry name" value="L domain-like"/>
    <property type="match status" value="2"/>
</dbReference>
<feature type="transmembrane region" description="Helical" evidence="8">
    <location>
        <begin position="1758"/>
        <end position="1776"/>
    </location>
</feature>
<name>A0A836A322_SHEEP</name>
<dbReference type="Gene3D" id="3.80.10.10">
    <property type="entry name" value="Ribonuclease Inhibitor"/>
    <property type="match status" value="7"/>
</dbReference>
<dbReference type="SMART" id="SM00369">
    <property type="entry name" value="LRR_TYP"/>
    <property type="match status" value="11"/>
</dbReference>
<dbReference type="InterPro" id="IPR039797">
    <property type="entry name" value="Pecanex"/>
</dbReference>
<reference evidence="11 12" key="1">
    <citation type="submission" date="2020-12" db="EMBL/GenBank/DDBJ databases">
        <title>De novo assembly of Tibetan sheep genome.</title>
        <authorList>
            <person name="Li X."/>
        </authorList>
    </citation>
    <scope>NUCLEOTIDE SEQUENCE [LARGE SCALE GENOMIC DNA]</scope>
    <source>
        <tissue evidence="11">Heart</tissue>
    </source>
</reference>
<dbReference type="PANTHER" id="PTHR12372">
    <property type="entry name" value="PECANEX"/>
    <property type="match status" value="1"/>
</dbReference>
<evidence type="ECO:0000256" key="5">
    <source>
        <dbReference type="ARBA" id="ARBA00022737"/>
    </source>
</evidence>
<dbReference type="InterPro" id="IPR003591">
    <property type="entry name" value="Leu-rich_rpt_typical-subtyp"/>
</dbReference>
<evidence type="ECO:0000256" key="6">
    <source>
        <dbReference type="ARBA" id="ARBA00022989"/>
    </source>
</evidence>
<evidence type="ECO:0000256" key="2">
    <source>
        <dbReference type="ARBA" id="ARBA00010170"/>
    </source>
</evidence>
<dbReference type="Pfam" id="PF14580">
    <property type="entry name" value="LRR_9"/>
    <property type="match status" value="2"/>
</dbReference>
<dbReference type="InterPro" id="IPR032675">
    <property type="entry name" value="LRR_dom_sf"/>
</dbReference>
<feature type="transmembrane region" description="Helical" evidence="8">
    <location>
        <begin position="1612"/>
        <end position="1628"/>
    </location>
</feature>
<feature type="domain" description="U2A'/phosphoprotein 32 family A C-terminal" evidence="10">
    <location>
        <begin position="824"/>
        <end position="842"/>
    </location>
</feature>
<keyword evidence="5" id="KW-0677">Repeat</keyword>
<evidence type="ECO:0000259" key="10">
    <source>
        <dbReference type="SMART" id="SM00446"/>
    </source>
</evidence>
<feature type="region of interest" description="Disordered" evidence="9">
    <location>
        <begin position="2024"/>
        <end position="2045"/>
    </location>
</feature>
<evidence type="ECO:0000256" key="1">
    <source>
        <dbReference type="ARBA" id="ARBA00004141"/>
    </source>
</evidence>
<feature type="transmembrane region" description="Helical" evidence="8">
    <location>
        <begin position="1579"/>
        <end position="1600"/>
    </location>
</feature>
<feature type="transmembrane region" description="Helical" evidence="8">
    <location>
        <begin position="1788"/>
        <end position="1810"/>
    </location>
</feature>
<feature type="transmembrane region" description="Helical" evidence="8">
    <location>
        <begin position="1528"/>
        <end position="1550"/>
    </location>
</feature>